<accession>A0A9P3ULT2</accession>
<dbReference type="Proteomes" id="UP001063166">
    <property type="component" value="Unassembled WGS sequence"/>
</dbReference>
<gene>
    <name evidence="2" type="ORF">LshimejAT787_0701490</name>
</gene>
<proteinExistence type="predicted"/>
<sequence length="144" mass="16219">MTRTARAQYPRAIARDRSIPKNARDKSFAKNGAGPHNWGDMSREHQHELFAMEDEDRELDEEGIVPSDTSSMLSETLEERAFSYQAGSNVTSNEDLETARRFRFKALKRRELDLSAIARTSSAAMIHPKTSVLPGQDARTLNVP</sequence>
<comment type="caution">
    <text evidence="2">The sequence shown here is derived from an EMBL/GenBank/DDBJ whole genome shotgun (WGS) entry which is preliminary data.</text>
</comment>
<evidence type="ECO:0000256" key="1">
    <source>
        <dbReference type="SAM" id="MobiDB-lite"/>
    </source>
</evidence>
<dbReference type="AlphaFoldDB" id="A0A9P3ULT2"/>
<feature type="region of interest" description="Disordered" evidence="1">
    <location>
        <begin position="1"/>
        <end position="44"/>
    </location>
</feature>
<reference evidence="2" key="1">
    <citation type="submission" date="2022-07" db="EMBL/GenBank/DDBJ databases">
        <title>The genome of Lyophyllum shimeji provides insight into the initial evolution of ectomycorrhizal fungal genome.</title>
        <authorList>
            <person name="Kobayashi Y."/>
            <person name="Shibata T."/>
            <person name="Hirakawa H."/>
            <person name="Shigenobu S."/>
            <person name="Nishiyama T."/>
            <person name="Yamada A."/>
            <person name="Hasebe M."/>
            <person name="Kawaguchi M."/>
        </authorList>
    </citation>
    <scope>NUCLEOTIDE SEQUENCE</scope>
    <source>
        <strain evidence="2">AT787</strain>
    </source>
</reference>
<evidence type="ECO:0000313" key="3">
    <source>
        <dbReference type="Proteomes" id="UP001063166"/>
    </source>
</evidence>
<organism evidence="2 3">
    <name type="scientific">Lyophyllum shimeji</name>
    <name type="common">Hon-shimeji</name>
    <name type="synonym">Tricholoma shimeji</name>
    <dbReference type="NCBI Taxonomy" id="47721"/>
    <lineage>
        <taxon>Eukaryota</taxon>
        <taxon>Fungi</taxon>
        <taxon>Dikarya</taxon>
        <taxon>Basidiomycota</taxon>
        <taxon>Agaricomycotina</taxon>
        <taxon>Agaricomycetes</taxon>
        <taxon>Agaricomycetidae</taxon>
        <taxon>Agaricales</taxon>
        <taxon>Tricholomatineae</taxon>
        <taxon>Lyophyllaceae</taxon>
        <taxon>Lyophyllum</taxon>
    </lineage>
</organism>
<protein>
    <submittedName>
        <fullName evidence="2">Expressed protein</fullName>
    </submittedName>
</protein>
<keyword evidence="3" id="KW-1185">Reference proteome</keyword>
<dbReference type="OrthoDB" id="2562681at2759"/>
<feature type="compositionally biased region" description="Basic and acidic residues" evidence="1">
    <location>
        <begin position="13"/>
        <end position="28"/>
    </location>
</feature>
<dbReference type="EMBL" id="BRPK01000007">
    <property type="protein sequence ID" value="GLB39639.1"/>
    <property type="molecule type" value="Genomic_DNA"/>
</dbReference>
<name>A0A9P3ULT2_LYOSH</name>
<evidence type="ECO:0000313" key="2">
    <source>
        <dbReference type="EMBL" id="GLB39639.1"/>
    </source>
</evidence>